<dbReference type="EMBL" id="UZAU01000362">
    <property type="status" value="NOT_ANNOTATED_CDS"/>
    <property type="molecule type" value="Genomic_DNA"/>
</dbReference>
<reference evidence="1" key="1">
    <citation type="submission" date="2018-11" db="EMBL/GenBank/DDBJ databases">
        <authorList>
            <person name="Grassa J C."/>
        </authorList>
    </citation>
    <scope>NUCLEOTIDE SEQUENCE [LARGE SCALE GENOMIC DNA]</scope>
</reference>
<proteinExistence type="predicted"/>
<evidence type="ECO:0000313" key="1">
    <source>
        <dbReference type="EnsemblPlants" id="cds.evm.model.04.515"/>
    </source>
</evidence>
<name>A0A803PHQ7_CANSA</name>
<keyword evidence="2" id="KW-1185">Reference proteome</keyword>
<protein>
    <submittedName>
        <fullName evidence="1">Uncharacterized protein</fullName>
    </submittedName>
</protein>
<dbReference type="EnsemblPlants" id="evm.model.04.515">
    <property type="protein sequence ID" value="cds.evm.model.04.515"/>
    <property type="gene ID" value="evm.TU.04.515"/>
</dbReference>
<dbReference type="AlphaFoldDB" id="A0A803PHQ7"/>
<dbReference type="Proteomes" id="UP000596661">
    <property type="component" value="Chromosome 4"/>
</dbReference>
<organism evidence="1 2">
    <name type="scientific">Cannabis sativa</name>
    <name type="common">Hemp</name>
    <name type="synonym">Marijuana</name>
    <dbReference type="NCBI Taxonomy" id="3483"/>
    <lineage>
        <taxon>Eukaryota</taxon>
        <taxon>Viridiplantae</taxon>
        <taxon>Streptophyta</taxon>
        <taxon>Embryophyta</taxon>
        <taxon>Tracheophyta</taxon>
        <taxon>Spermatophyta</taxon>
        <taxon>Magnoliopsida</taxon>
        <taxon>eudicotyledons</taxon>
        <taxon>Gunneridae</taxon>
        <taxon>Pentapetalae</taxon>
        <taxon>rosids</taxon>
        <taxon>fabids</taxon>
        <taxon>Rosales</taxon>
        <taxon>Cannabaceae</taxon>
        <taxon>Cannabis</taxon>
    </lineage>
</organism>
<accession>A0A803PHQ7</accession>
<reference evidence="1" key="2">
    <citation type="submission" date="2021-03" db="UniProtKB">
        <authorList>
            <consortium name="EnsemblPlants"/>
        </authorList>
    </citation>
    <scope>IDENTIFICATION</scope>
</reference>
<evidence type="ECO:0000313" key="2">
    <source>
        <dbReference type="Proteomes" id="UP000596661"/>
    </source>
</evidence>
<sequence length="173" mass="19332">MGGSRLEVGALSFSISADLIEKIYMICWSIWCARNELVWNSKSSDCDRFEGNNIKVNCDAALFGSEPRFGLGSGWVEGSIDLDRRERCSWADLRTDLSSFSNCEGVIHTTNFVSISSPYGLVIDDCRRILQNLTIVSILLLNDPRTKRLAHYSGSYLGRIFSGGLSLLVYKLF</sequence>
<dbReference type="Gramene" id="evm.model.04.515">
    <property type="protein sequence ID" value="cds.evm.model.04.515"/>
    <property type="gene ID" value="evm.TU.04.515"/>
</dbReference>